<dbReference type="InParanoid" id="M1E051"/>
<dbReference type="AlphaFoldDB" id="M1E051"/>
<organism evidence="2 3">
    <name type="scientific">Solanum tuberosum</name>
    <name type="common">Potato</name>
    <dbReference type="NCBI Taxonomy" id="4113"/>
    <lineage>
        <taxon>Eukaryota</taxon>
        <taxon>Viridiplantae</taxon>
        <taxon>Streptophyta</taxon>
        <taxon>Embryophyta</taxon>
        <taxon>Tracheophyta</taxon>
        <taxon>Spermatophyta</taxon>
        <taxon>Magnoliopsida</taxon>
        <taxon>eudicotyledons</taxon>
        <taxon>Gunneridae</taxon>
        <taxon>Pentapetalae</taxon>
        <taxon>asterids</taxon>
        <taxon>lamiids</taxon>
        <taxon>Solanales</taxon>
        <taxon>Solanaceae</taxon>
        <taxon>Solanoideae</taxon>
        <taxon>Solaneae</taxon>
        <taxon>Solanum</taxon>
    </lineage>
</organism>
<accession>M1E051</accession>
<dbReference type="PANTHER" id="PTHR31639">
    <property type="entry name" value="F-BOX PROTEIN-LIKE"/>
    <property type="match status" value="1"/>
</dbReference>
<dbReference type="eggNOG" id="ENOG502R3A4">
    <property type="taxonomic scope" value="Eukaryota"/>
</dbReference>
<keyword evidence="3" id="KW-1185">Reference proteome</keyword>
<proteinExistence type="predicted"/>
<protein>
    <submittedName>
        <fullName evidence="2">Ubiquitin-protein ligase</fullName>
    </submittedName>
</protein>
<dbReference type="InterPro" id="IPR001810">
    <property type="entry name" value="F-box_dom"/>
</dbReference>
<evidence type="ECO:0000313" key="2">
    <source>
        <dbReference type="EnsemblPlants" id="PGSC0003DMT400097214"/>
    </source>
</evidence>
<evidence type="ECO:0000259" key="1">
    <source>
        <dbReference type="Pfam" id="PF00646"/>
    </source>
</evidence>
<reference evidence="3" key="1">
    <citation type="journal article" date="2011" name="Nature">
        <title>Genome sequence and analysis of the tuber crop potato.</title>
        <authorList>
            <consortium name="The Potato Genome Sequencing Consortium"/>
        </authorList>
    </citation>
    <scope>NUCLEOTIDE SEQUENCE [LARGE SCALE GENOMIC DNA]</scope>
    <source>
        <strain evidence="3">cv. DM1-3 516 R44</strain>
    </source>
</reference>
<dbReference type="HOGENOM" id="CLU_2175539_0_0_1"/>
<name>M1E051_SOLTU</name>
<sequence>MFHKHARQNVPLDVLSSLPDNVIDEILMCLPLREAVRTSILSTKWRYKWCKIPDLKLNYKLWEDKITVITNFTNIIYHLMTSHDGPSSKFILLIRGLEDCPVQRRIQDFG</sequence>
<dbReference type="InterPro" id="IPR036047">
    <property type="entry name" value="F-box-like_dom_sf"/>
</dbReference>
<dbReference type="EnsemblPlants" id="PGSC0003DMT400097214">
    <property type="protein sequence ID" value="PGSC0003DMT400097214"/>
    <property type="gene ID" value="PGSC0003DMG400046785"/>
</dbReference>
<feature type="domain" description="F-box" evidence="1">
    <location>
        <begin position="15"/>
        <end position="51"/>
    </location>
</feature>
<evidence type="ECO:0000313" key="3">
    <source>
        <dbReference type="Proteomes" id="UP000011115"/>
    </source>
</evidence>
<dbReference type="PANTHER" id="PTHR31639:SF187">
    <property type="entry name" value="F-BOX DOMAIN-CONTAINING PROTEIN"/>
    <property type="match status" value="1"/>
</dbReference>
<dbReference type="Pfam" id="PF00646">
    <property type="entry name" value="F-box"/>
    <property type="match status" value="1"/>
</dbReference>
<dbReference type="PaxDb" id="4113-PGSC0003DMT400097214"/>
<dbReference type="Gramene" id="PGSC0003DMT400097214">
    <property type="protein sequence ID" value="PGSC0003DMT400097214"/>
    <property type="gene ID" value="PGSC0003DMG400046785"/>
</dbReference>
<dbReference type="OMA" id="WEDKITV"/>
<dbReference type="SUPFAM" id="SSF81383">
    <property type="entry name" value="F-box domain"/>
    <property type="match status" value="1"/>
</dbReference>
<dbReference type="Proteomes" id="UP000011115">
    <property type="component" value="Unassembled WGS sequence"/>
</dbReference>
<reference evidence="2" key="2">
    <citation type="submission" date="2015-06" db="UniProtKB">
        <authorList>
            <consortium name="EnsemblPlants"/>
        </authorList>
    </citation>
    <scope>IDENTIFICATION</scope>
    <source>
        <strain evidence="2">DM1-3 516 R44</strain>
    </source>
</reference>